<evidence type="ECO:0000256" key="4">
    <source>
        <dbReference type="PROSITE-ProRule" id="PRU10137"/>
    </source>
</evidence>
<dbReference type="Gene3D" id="1.10.10.60">
    <property type="entry name" value="Homeodomain-like"/>
    <property type="match status" value="1"/>
</dbReference>
<dbReference type="CDD" id="cd03768">
    <property type="entry name" value="SR_ResInv"/>
    <property type="match status" value="1"/>
</dbReference>
<dbReference type="InterPro" id="IPR036162">
    <property type="entry name" value="Resolvase-like_N_sf"/>
</dbReference>
<evidence type="ECO:0000256" key="2">
    <source>
        <dbReference type="ARBA" id="ARBA00023125"/>
    </source>
</evidence>
<keyword evidence="1" id="KW-0229">DNA integration</keyword>
<dbReference type="Proteomes" id="UP001589838">
    <property type="component" value="Unassembled WGS sequence"/>
</dbReference>
<dbReference type="InterPro" id="IPR006118">
    <property type="entry name" value="Recombinase_CS"/>
</dbReference>
<evidence type="ECO:0000256" key="1">
    <source>
        <dbReference type="ARBA" id="ARBA00022908"/>
    </source>
</evidence>
<dbReference type="EMBL" id="JBHLUX010000088">
    <property type="protein sequence ID" value="MFC0472840.1"/>
    <property type="molecule type" value="Genomic_DNA"/>
</dbReference>
<dbReference type="Gene3D" id="3.40.50.1390">
    <property type="entry name" value="Resolvase, N-terminal catalytic domain"/>
    <property type="match status" value="1"/>
</dbReference>
<evidence type="ECO:0000313" key="7">
    <source>
        <dbReference type="Proteomes" id="UP001589838"/>
    </source>
</evidence>
<dbReference type="PANTHER" id="PTHR30461:SF2">
    <property type="entry name" value="SERINE RECOMBINASE PINE-RELATED"/>
    <property type="match status" value="1"/>
</dbReference>
<dbReference type="Pfam" id="PF00239">
    <property type="entry name" value="Resolvase"/>
    <property type="match status" value="1"/>
</dbReference>
<organism evidence="6 7">
    <name type="scientific">Halalkalibacter kiskunsagensis</name>
    <dbReference type="NCBI Taxonomy" id="1548599"/>
    <lineage>
        <taxon>Bacteria</taxon>
        <taxon>Bacillati</taxon>
        <taxon>Bacillota</taxon>
        <taxon>Bacilli</taxon>
        <taxon>Bacillales</taxon>
        <taxon>Bacillaceae</taxon>
        <taxon>Halalkalibacter</taxon>
    </lineage>
</organism>
<feature type="active site" description="O-(5'-phospho-DNA)-serine intermediate" evidence="4">
    <location>
        <position position="9"/>
    </location>
</feature>
<evidence type="ECO:0000313" key="6">
    <source>
        <dbReference type="EMBL" id="MFC0472840.1"/>
    </source>
</evidence>
<dbReference type="InterPro" id="IPR040652">
    <property type="entry name" value="Cry35Ab1_HTH"/>
</dbReference>
<dbReference type="PANTHER" id="PTHR30461">
    <property type="entry name" value="DNA-INVERTASE FROM LAMBDOID PROPHAGE"/>
    <property type="match status" value="1"/>
</dbReference>
<keyword evidence="2" id="KW-0238">DNA-binding</keyword>
<dbReference type="SUPFAM" id="SSF53041">
    <property type="entry name" value="Resolvase-like"/>
    <property type="match status" value="1"/>
</dbReference>
<dbReference type="SMART" id="SM00857">
    <property type="entry name" value="Resolvase"/>
    <property type="match status" value="1"/>
</dbReference>
<sequence length="191" mass="22053">MKYGYARVSTVAQDLSVQIDELTKEGCEEIVQEKYTGTKTDRPQFRLLIDKIVERDTVVVTKLDRLARNTKEGIEIIESLFNRGIKVHVLNVGLLENTTMGRFFLQTLLAVAEMERNLIVERTQEGKALARKRDDFKEGRPRKHSKQQVTHALALLEKHTYREVEDMTGISKRTLIRRRNELKANELNATS</sequence>
<dbReference type="Pfam" id="PF18010">
    <property type="entry name" value="HTH_49"/>
    <property type="match status" value="1"/>
</dbReference>
<proteinExistence type="predicted"/>
<reference evidence="6 7" key="1">
    <citation type="submission" date="2024-09" db="EMBL/GenBank/DDBJ databases">
        <authorList>
            <person name="Sun Q."/>
            <person name="Mori K."/>
        </authorList>
    </citation>
    <scope>NUCLEOTIDE SEQUENCE [LARGE SCALE GENOMIC DNA]</scope>
    <source>
        <strain evidence="6 7">NCAIM B.02610</strain>
    </source>
</reference>
<dbReference type="InterPro" id="IPR050639">
    <property type="entry name" value="SSR_resolvase"/>
</dbReference>
<name>A0ABV6KIU0_9BACI</name>
<dbReference type="RefSeq" id="WP_335962652.1">
    <property type="nucleotide sequence ID" value="NZ_JAXBLX010000032.1"/>
</dbReference>
<gene>
    <name evidence="6" type="ORF">ACFFHM_20715</name>
</gene>
<protein>
    <submittedName>
        <fullName evidence="6">Recombinase family protein</fullName>
    </submittedName>
</protein>
<accession>A0ABV6KIU0</accession>
<evidence type="ECO:0000256" key="3">
    <source>
        <dbReference type="ARBA" id="ARBA00023172"/>
    </source>
</evidence>
<comment type="caution">
    <text evidence="6">The sequence shown here is derived from an EMBL/GenBank/DDBJ whole genome shotgun (WGS) entry which is preliminary data.</text>
</comment>
<evidence type="ECO:0000259" key="5">
    <source>
        <dbReference type="PROSITE" id="PS51736"/>
    </source>
</evidence>
<keyword evidence="7" id="KW-1185">Reference proteome</keyword>
<dbReference type="PROSITE" id="PS51736">
    <property type="entry name" value="RECOMBINASES_3"/>
    <property type="match status" value="1"/>
</dbReference>
<keyword evidence="3" id="KW-0233">DNA recombination</keyword>
<dbReference type="PROSITE" id="PS00397">
    <property type="entry name" value="RECOMBINASES_1"/>
    <property type="match status" value="1"/>
</dbReference>
<feature type="domain" description="Resolvase/invertase-type recombinase catalytic" evidence="5">
    <location>
        <begin position="1"/>
        <end position="134"/>
    </location>
</feature>
<dbReference type="InterPro" id="IPR006119">
    <property type="entry name" value="Resolv_N"/>
</dbReference>